<dbReference type="EMBL" id="JANUHA010000003">
    <property type="protein sequence ID" value="MCS0595981.1"/>
    <property type="molecule type" value="Genomic_DNA"/>
</dbReference>
<dbReference type="GO" id="GO:0016301">
    <property type="term" value="F:kinase activity"/>
    <property type="evidence" value="ECO:0007669"/>
    <property type="project" value="UniProtKB-KW"/>
</dbReference>
<feature type="transmembrane region" description="Helical" evidence="1">
    <location>
        <begin position="97"/>
        <end position="116"/>
    </location>
</feature>
<feature type="transmembrane region" description="Helical" evidence="1">
    <location>
        <begin position="66"/>
        <end position="85"/>
    </location>
</feature>
<evidence type="ECO:0000259" key="2">
    <source>
        <dbReference type="PROSITE" id="PS50109"/>
    </source>
</evidence>
<feature type="transmembrane region" description="Helical" evidence="1">
    <location>
        <begin position="27"/>
        <end position="46"/>
    </location>
</feature>
<dbReference type="PROSITE" id="PS50109">
    <property type="entry name" value="HIS_KIN"/>
    <property type="match status" value="1"/>
</dbReference>
<name>A0ABT2AIJ0_9BURK</name>
<proteinExistence type="predicted"/>
<dbReference type="Pfam" id="PF06580">
    <property type="entry name" value="His_kinase"/>
    <property type="match status" value="1"/>
</dbReference>
<sequence>MASPSRSPTGDNPRMNTPPLDKPRHSLMWRIYITVWLAYAVFLAVADQLDNVADGRFDAGRFALTIASLLPSAVLLAMVWPLTGWLEGRDWRMPRVLTVHVVAASAFAIVAQGPFWTFFKAGKPLSWYIWPLLYHAMTYLLAAGIFHLIRAGDRAHRQALAMKEAQNLVIAAELSALRNRLNPHFLFNTLHSIIALTQRNPAAAQAALFQFSDMLRYVLDTERNGSDRVTLDAELDFVRDYLELEQLRLGARLRVEWDLDEDAGDHPLPALSLQPLVENSIKHAFNPHSRPGVLRIRTRRDADGALTMTVRDSGPGADPAAIAASPGLGLRTIERRLQLDYGSRAALRVESAAGIGFCVSVTIPAIREELAA</sequence>
<evidence type="ECO:0000313" key="3">
    <source>
        <dbReference type="EMBL" id="MCS0595981.1"/>
    </source>
</evidence>
<keyword evidence="4" id="KW-1185">Reference proteome</keyword>
<dbReference type="Pfam" id="PF02518">
    <property type="entry name" value="HATPase_c"/>
    <property type="match status" value="1"/>
</dbReference>
<dbReference type="InterPro" id="IPR050640">
    <property type="entry name" value="Bact_2-comp_sensor_kinase"/>
</dbReference>
<feature type="domain" description="Histidine kinase" evidence="2">
    <location>
        <begin position="273"/>
        <end position="367"/>
    </location>
</feature>
<dbReference type="SUPFAM" id="SSF55874">
    <property type="entry name" value="ATPase domain of HSP90 chaperone/DNA topoisomerase II/histidine kinase"/>
    <property type="match status" value="1"/>
</dbReference>
<keyword evidence="3" id="KW-0808">Transferase</keyword>
<reference evidence="3 4" key="1">
    <citation type="submission" date="2022-08" db="EMBL/GenBank/DDBJ databases">
        <title>Reclassification of Massilia species as members of the genera Telluria, Duganella, Pseudoduganella, Mokoshia gen. nov. and Zemynaea gen. nov. using orthogonal and non-orthogonal genome-based approaches.</title>
        <authorList>
            <person name="Bowman J.P."/>
        </authorList>
    </citation>
    <scope>NUCLEOTIDE SEQUENCE [LARGE SCALE GENOMIC DNA]</scope>
    <source>
        <strain evidence="3 4">JCM 31661</strain>
    </source>
</reference>
<dbReference type="PANTHER" id="PTHR34220">
    <property type="entry name" value="SENSOR HISTIDINE KINASE YPDA"/>
    <property type="match status" value="1"/>
</dbReference>
<feature type="transmembrane region" description="Helical" evidence="1">
    <location>
        <begin position="128"/>
        <end position="149"/>
    </location>
</feature>
<dbReference type="InterPro" id="IPR005467">
    <property type="entry name" value="His_kinase_dom"/>
</dbReference>
<dbReference type="InterPro" id="IPR010559">
    <property type="entry name" value="Sig_transdc_His_kin_internal"/>
</dbReference>
<dbReference type="PANTHER" id="PTHR34220:SF7">
    <property type="entry name" value="SENSOR HISTIDINE KINASE YPDA"/>
    <property type="match status" value="1"/>
</dbReference>
<keyword evidence="1" id="KW-0812">Transmembrane</keyword>
<comment type="caution">
    <text evidence="3">The sequence shown here is derived from an EMBL/GenBank/DDBJ whole genome shotgun (WGS) entry which is preliminary data.</text>
</comment>
<dbReference type="InterPro" id="IPR003594">
    <property type="entry name" value="HATPase_dom"/>
</dbReference>
<keyword evidence="1" id="KW-0472">Membrane</keyword>
<evidence type="ECO:0000256" key="1">
    <source>
        <dbReference type="SAM" id="Phobius"/>
    </source>
</evidence>
<keyword evidence="3" id="KW-0418">Kinase</keyword>
<accession>A0ABT2AIJ0</accession>
<dbReference type="InterPro" id="IPR036890">
    <property type="entry name" value="HATPase_C_sf"/>
</dbReference>
<dbReference type="Proteomes" id="UP001206572">
    <property type="component" value="Unassembled WGS sequence"/>
</dbReference>
<gene>
    <name evidence="3" type="ORF">NX780_06420</name>
</gene>
<dbReference type="RefSeq" id="WP_258827018.1">
    <property type="nucleotide sequence ID" value="NZ_JANUHA010000003.1"/>
</dbReference>
<organism evidence="3 4">
    <name type="scientific">Massilia agri</name>
    <dbReference type="NCBI Taxonomy" id="1886785"/>
    <lineage>
        <taxon>Bacteria</taxon>
        <taxon>Pseudomonadati</taxon>
        <taxon>Pseudomonadota</taxon>
        <taxon>Betaproteobacteria</taxon>
        <taxon>Burkholderiales</taxon>
        <taxon>Oxalobacteraceae</taxon>
        <taxon>Telluria group</taxon>
        <taxon>Massilia</taxon>
    </lineage>
</organism>
<protein>
    <submittedName>
        <fullName evidence="3">Histidine kinase</fullName>
    </submittedName>
</protein>
<evidence type="ECO:0000313" key="4">
    <source>
        <dbReference type="Proteomes" id="UP001206572"/>
    </source>
</evidence>
<keyword evidence="1" id="KW-1133">Transmembrane helix</keyword>
<dbReference type="Gene3D" id="3.30.565.10">
    <property type="entry name" value="Histidine kinase-like ATPase, C-terminal domain"/>
    <property type="match status" value="1"/>
</dbReference>